<evidence type="ECO:0000256" key="1">
    <source>
        <dbReference type="ARBA" id="ARBA00007992"/>
    </source>
</evidence>
<gene>
    <name evidence="4" type="ORF">SLS53_007683</name>
</gene>
<dbReference type="SUPFAM" id="SSF51905">
    <property type="entry name" value="FAD/NAD(P)-binding domain"/>
    <property type="match status" value="1"/>
</dbReference>
<dbReference type="InterPro" id="IPR036188">
    <property type="entry name" value="FAD/NAD-bd_sf"/>
</dbReference>
<organism evidence="4 5">
    <name type="scientific">Cytospora paraplurivora</name>
    <dbReference type="NCBI Taxonomy" id="2898453"/>
    <lineage>
        <taxon>Eukaryota</taxon>
        <taxon>Fungi</taxon>
        <taxon>Dikarya</taxon>
        <taxon>Ascomycota</taxon>
        <taxon>Pezizomycotina</taxon>
        <taxon>Sordariomycetes</taxon>
        <taxon>Sordariomycetidae</taxon>
        <taxon>Diaporthales</taxon>
        <taxon>Cytosporaceae</taxon>
        <taxon>Cytospora</taxon>
    </lineage>
</organism>
<protein>
    <recommendedName>
        <fullName evidence="6">FAD-binding domain-containing protein</fullName>
    </recommendedName>
</protein>
<reference evidence="4 5" key="1">
    <citation type="journal article" date="2023" name="PLoS ONE">
        <title>Cytospora paraplurivora sp. nov. isolated from orchards with fruit tree decline syndrome in Ontario, Canada.</title>
        <authorList>
            <person name="Ilyukhin E."/>
            <person name="Nguyen H.D.T."/>
            <person name="Castle A.J."/>
            <person name="Ellouze W."/>
        </authorList>
    </citation>
    <scope>NUCLEOTIDE SEQUENCE [LARGE SCALE GENOMIC DNA]</scope>
    <source>
        <strain evidence="4 5">FDS-564</strain>
    </source>
</reference>
<keyword evidence="3" id="KW-0503">Monooxygenase</keyword>
<dbReference type="GO" id="GO:0004497">
    <property type="term" value="F:monooxygenase activity"/>
    <property type="evidence" value="ECO:0007669"/>
    <property type="project" value="UniProtKB-KW"/>
</dbReference>
<evidence type="ECO:0000256" key="2">
    <source>
        <dbReference type="ARBA" id="ARBA00023002"/>
    </source>
</evidence>
<dbReference type="AlphaFoldDB" id="A0AAN9U8G6"/>
<accession>A0AAN9U8G6</accession>
<dbReference type="PANTHER" id="PTHR13789">
    <property type="entry name" value="MONOOXYGENASE"/>
    <property type="match status" value="1"/>
</dbReference>
<keyword evidence="2" id="KW-0560">Oxidoreductase</keyword>
<evidence type="ECO:0000313" key="5">
    <source>
        <dbReference type="Proteomes" id="UP001320245"/>
    </source>
</evidence>
<evidence type="ECO:0008006" key="6">
    <source>
        <dbReference type="Google" id="ProtNLM"/>
    </source>
</evidence>
<dbReference type="Proteomes" id="UP001320245">
    <property type="component" value="Unassembled WGS sequence"/>
</dbReference>
<dbReference type="EMBL" id="JAJSPL020000041">
    <property type="protein sequence ID" value="KAK7734906.1"/>
    <property type="molecule type" value="Genomic_DNA"/>
</dbReference>
<dbReference type="Gene3D" id="3.50.50.60">
    <property type="entry name" value="FAD/NAD(P)-binding domain"/>
    <property type="match status" value="1"/>
</dbReference>
<proteinExistence type="inferred from homology"/>
<sequence>MAQGLNLGMEDAAVFGSLLSHVQTKDQIPQATAMYERLRLSRTSRMLEETEAHGARFHLSDDKLIEQRDRDLARSFEKDSNWTHPQQQKWIWSYDAYEDAEKAYLDEPF</sequence>
<evidence type="ECO:0000256" key="3">
    <source>
        <dbReference type="ARBA" id="ARBA00023033"/>
    </source>
</evidence>
<dbReference type="PANTHER" id="PTHR13789:SF309">
    <property type="entry name" value="PUTATIVE (AFU_ORTHOLOGUE AFUA_6G14510)-RELATED"/>
    <property type="match status" value="1"/>
</dbReference>
<dbReference type="InterPro" id="IPR050493">
    <property type="entry name" value="FAD-dep_Monooxygenase_BioMet"/>
</dbReference>
<keyword evidence="5" id="KW-1185">Reference proteome</keyword>
<name>A0AAN9U8G6_9PEZI</name>
<comment type="caution">
    <text evidence="4">The sequence shown here is derived from an EMBL/GenBank/DDBJ whole genome shotgun (WGS) entry which is preliminary data.</text>
</comment>
<comment type="similarity">
    <text evidence="1">Belongs to the paxM FAD-dependent monooxygenase family.</text>
</comment>
<evidence type="ECO:0000313" key="4">
    <source>
        <dbReference type="EMBL" id="KAK7734906.1"/>
    </source>
</evidence>